<name>A0A2P5BG10_PARAD</name>
<evidence type="ECO:0000313" key="2">
    <source>
        <dbReference type="EMBL" id="PON47745.1"/>
    </source>
</evidence>
<evidence type="ECO:0000256" key="1">
    <source>
        <dbReference type="SAM" id="MobiDB-lite"/>
    </source>
</evidence>
<gene>
    <name evidence="2" type="ORF">PanWU01x14_242120</name>
</gene>
<keyword evidence="3" id="KW-1185">Reference proteome</keyword>
<proteinExistence type="predicted"/>
<feature type="region of interest" description="Disordered" evidence="1">
    <location>
        <begin position="1"/>
        <end position="20"/>
    </location>
</feature>
<dbReference type="AlphaFoldDB" id="A0A2P5BG10"/>
<dbReference type="Proteomes" id="UP000237105">
    <property type="component" value="Unassembled WGS sequence"/>
</dbReference>
<comment type="caution">
    <text evidence="2">The sequence shown here is derived from an EMBL/GenBank/DDBJ whole genome shotgun (WGS) entry which is preliminary data.</text>
</comment>
<accession>A0A2P5BG10</accession>
<protein>
    <submittedName>
        <fullName evidence="2">Uncharacterized protein</fullName>
    </submittedName>
</protein>
<sequence length="120" mass="13180">MKALTVDSRSENSASRPSWLRARSSSSAVIMPSLFSSNKSNMRRRRRVLRLGLRSLNDDDDLFLLRLRMRGDGAMASAPKDAAASVAFPISLSLSIFAKKKTLSFLEVGCANCNGGKERE</sequence>
<dbReference type="EMBL" id="JXTB01000289">
    <property type="protein sequence ID" value="PON47745.1"/>
    <property type="molecule type" value="Genomic_DNA"/>
</dbReference>
<evidence type="ECO:0000313" key="3">
    <source>
        <dbReference type="Proteomes" id="UP000237105"/>
    </source>
</evidence>
<organism evidence="2 3">
    <name type="scientific">Parasponia andersonii</name>
    <name type="common">Sponia andersonii</name>
    <dbReference type="NCBI Taxonomy" id="3476"/>
    <lineage>
        <taxon>Eukaryota</taxon>
        <taxon>Viridiplantae</taxon>
        <taxon>Streptophyta</taxon>
        <taxon>Embryophyta</taxon>
        <taxon>Tracheophyta</taxon>
        <taxon>Spermatophyta</taxon>
        <taxon>Magnoliopsida</taxon>
        <taxon>eudicotyledons</taxon>
        <taxon>Gunneridae</taxon>
        <taxon>Pentapetalae</taxon>
        <taxon>rosids</taxon>
        <taxon>fabids</taxon>
        <taxon>Rosales</taxon>
        <taxon>Cannabaceae</taxon>
        <taxon>Parasponia</taxon>
    </lineage>
</organism>
<reference evidence="3" key="1">
    <citation type="submission" date="2016-06" db="EMBL/GenBank/DDBJ databases">
        <title>Parallel loss of symbiosis genes in relatives of nitrogen-fixing non-legume Parasponia.</title>
        <authorList>
            <person name="Van Velzen R."/>
            <person name="Holmer R."/>
            <person name="Bu F."/>
            <person name="Rutten L."/>
            <person name="Van Zeijl A."/>
            <person name="Liu W."/>
            <person name="Santuari L."/>
            <person name="Cao Q."/>
            <person name="Sharma T."/>
            <person name="Shen D."/>
            <person name="Roswanjaya Y."/>
            <person name="Wardhani T."/>
            <person name="Kalhor M.S."/>
            <person name="Jansen J."/>
            <person name="Van den Hoogen J."/>
            <person name="Gungor B."/>
            <person name="Hartog M."/>
            <person name="Hontelez J."/>
            <person name="Verver J."/>
            <person name="Yang W.-C."/>
            <person name="Schijlen E."/>
            <person name="Repin R."/>
            <person name="Schilthuizen M."/>
            <person name="Schranz E."/>
            <person name="Heidstra R."/>
            <person name="Miyata K."/>
            <person name="Fedorova E."/>
            <person name="Kohlen W."/>
            <person name="Bisseling T."/>
            <person name="Smit S."/>
            <person name="Geurts R."/>
        </authorList>
    </citation>
    <scope>NUCLEOTIDE SEQUENCE [LARGE SCALE GENOMIC DNA]</scope>
    <source>
        <strain evidence="3">cv. WU1-14</strain>
    </source>
</reference>